<dbReference type="NCBIfam" id="NF004344">
    <property type="entry name" value="PRK05724.1"/>
    <property type="match status" value="1"/>
</dbReference>
<comment type="subcellular location">
    <subcellularLocation>
        <location evidence="10">Cytoplasm</location>
    </subcellularLocation>
</comment>
<dbReference type="GO" id="GO:0005524">
    <property type="term" value="F:ATP binding"/>
    <property type="evidence" value="ECO:0007669"/>
    <property type="project" value="UniProtKB-KW"/>
</dbReference>
<evidence type="ECO:0000256" key="11">
    <source>
        <dbReference type="SAM" id="Coils"/>
    </source>
</evidence>
<dbReference type="GO" id="GO:2001295">
    <property type="term" value="P:malonyl-CoA biosynthetic process"/>
    <property type="evidence" value="ECO:0007669"/>
    <property type="project" value="UniProtKB-UniRule"/>
</dbReference>
<evidence type="ECO:0000256" key="8">
    <source>
        <dbReference type="ARBA" id="ARBA00023160"/>
    </source>
</evidence>
<comment type="caution">
    <text evidence="13">The sequence shown here is derived from an EMBL/GenBank/DDBJ whole genome shotgun (WGS) entry which is preliminary data.</text>
</comment>
<dbReference type="Pfam" id="PF03255">
    <property type="entry name" value="ACCA"/>
    <property type="match status" value="1"/>
</dbReference>
<keyword evidence="5 10" id="KW-0276">Fatty acid metabolism</keyword>
<evidence type="ECO:0000256" key="9">
    <source>
        <dbReference type="ARBA" id="ARBA00049152"/>
    </source>
</evidence>
<dbReference type="InterPro" id="IPR011763">
    <property type="entry name" value="COA_CT_C"/>
</dbReference>
<comment type="catalytic activity">
    <reaction evidence="9 10">
        <text>N(6)-carboxybiotinyl-L-lysyl-[protein] + acetyl-CoA = N(6)-biotinyl-L-lysyl-[protein] + malonyl-CoA</text>
        <dbReference type="Rhea" id="RHEA:54728"/>
        <dbReference type="Rhea" id="RHEA-COMP:10505"/>
        <dbReference type="Rhea" id="RHEA-COMP:10506"/>
        <dbReference type="ChEBI" id="CHEBI:57288"/>
        <dbReference type="ChEBI" id="CHEBI:57384"/>
        <dbReference type="ChEBI" id="CHEBI:83144"/>
        <dbReference type="ChEBI" id="CHEBI:83145"/>
        <dbReference type="EC" id="2.1.3.15"/>
    </reaction>
</comment>
<reference evidence="13" key="1">
    <citation type="journal article" date="2020" name="mSystems">
        <title>Genome- and Community-Level Interaction Insights into Carbon Utilization and Element Cycling Functions of Hydrothermarchaeota in Hydrothermal Sediment.</title>
        <authorList>
            <person name="Zhou Z."/>
            <person name="Liu Y."/>
            <person name="Xu W."/>
            <person name="Pan J."/>
            <person name="Luo Z.H."/>
            <person name="Li M."/>
        </authorList>
    </citation>
    <scope>NUCLEOTIDE SEQUENCE [LARGE SCALE GENOMIC DNA]</scope>
    <source>
        <strain evidence="13">SpSt-488</strain>
    </source>
</reference>
<feature type="coiled-coil region" evidence="11">
    <location>
        <begin position="12"/>
        <end position="44"/>
    </location>
</feature>
<name>A0A7C4CDC4_UNCW3</name>
<dbReference type="HAMAP" id="MF_00823">
    <property type="entry name" value="AcetylCoA_CT_alpha"/>
    <property type="match status" value="1"/>
</dbReference>
<gene>
    <name evidence="10" type="primary">accA</name>
    <name evidence="13" type="ORF">ENS41_02800</name>
</gene>
<evidence type="ECO:0000313" key="13">
    <source>
        <dbReference type="EMBL" id="HGK27864.1"/>
    </source>
</evidence>
<keyword evidence="3 10" id="KW-0808">Transferase</keyword>
<comment type="function">
    <text evidence="10">Component of the acetyl coenzyme A carboxylase (ACC) complex. First, biotin carboxylase catalyzes the carboxylation of biotin on its carrier protein (BCCP) and then the CO(2) group is transferred by the carboxyltransferase to acetyl-CoA to form malonyl-CoA.</text>
</comment>
<protein>
    <recommendedName>
        <fullName evidence="10">Acetyl-coenzyme A carboxylase carboxyl transferase subunit alpha</fullName>
        <shortName evidence="10">ACCase subunit alpha</shortName>
        <shortName evidence="10">Acetyl-CoA carboxylase carboxyltransferase subunit alpha</shortName>
        <ecNumber evidence="10">2.1.3.15</ecNumber>
    </recommendedName>
</protein>
<dbReference type="NCBIfam" id="TIGR00513">
    <property type="entry name" value="accA"/>
    <property type="match status" value="1"/>
</dbReference>
<dbReference type="SUPFAM" id="SSF52096">
    <property type="entry name" value="ClpP/crotonase"/>
    <property type="match status" value="1"/>
</dbReference>
<accession>A0A7C4CDC4</accession>
<evidence type="ECO:0000259" key="12">
    <source>
        <dbReference type="PROSITE" id="PS50989"/>
    </source>
</evidence>
<dbReference type="PROSITE" id="PS50989">
    <property type="entry name" value="COA_CT_CTER"/>
    <property type="match status" value="1"/>
</dbReference>
<keyword evidence="13" id="KW-0436">Ligase</keyword>
<organism evidence="13">
    <name type="scientific">candidate division WOR-3 bacterium</name>
    <dbReference type="NCBI Taxonomy" id="2052148"/>
    <lineage>
        <taxon>Bacteria</taxon>
        <taxon>Bacteria division WOR-3</taxon>
    </lineage>
</organism>
<dbReference type="AlphaFoldDB" id="A0A7C4CDC4"/>
<evidence type="ECO:0000256" key="4">
    <source>
        <dbReference type="ARBA" id="ARBA00022741"/>
    </source>
</evidence>
<feature type="domain" description="CoA carboxyltransferase C-terminal" evidence="12">
    <location>
        <begin position="33"/>
        <end position="287"/>
    </location>
</feature>
<comment type="subunit">
    <text evidence="10">Acetyl-CoA carboxylase is a heterohexamer composed of biotin carboxyl carrier protein (AccB), biotin carboxylase (AccC) and two subunits each of ACCase subunit alpha (AccA) and ACCase subunit beta (AccD).</text>
</comment>
<keyword evidence="6 10" id="KW-0067">ATP-binding</keyword>
<keyword evidence="7 10" id="KW-0443">Lipid metabolism</keyword>
<comment type="pathway">
    <text evidence="1 10">Lipid metabolism; malonyl-CoA biosynthesis; malonyl-CoA from acetyl-CoA: step 1/1.</text>
</comment>
<dbReference type="GO" id="GO:0003989">
    <property type="term" value="F:acetyl-CoA carboxylase activity"/>
    <property type="evidence" value="ECO:0007669"/>
    <property type="project" value="InterPro"/>
</dbReference>
<keyword evidence="8 10" id="KW-0275">Fatty acid biosynthesis</keyword>
<evidence type="ECO:0000256" key="6">
    <source>
        <dbReference type="ARBA" id="ARBA00022840"/>
    </source>
</evidence>
<dbReference type="PRINTS" id="PR01069">
    <property type="entry name" value="ACCCTRFRASEA"/>
</dbReference>
<evidence type="ECO:0000256" key="2">
    <source>
        <dbReference type="ARBA" id="ARBA00022516"/>
    </source>
</evidence>
<comment type="similarity">
    <text evidence="10">Belongs to the AccA family.</text>
</comment>
<keyword evidence="4 10" id="KW-0547">Nucleotide-binding</keyword>
<evidence type="ECO:0000256" key="10">
    <source>
        <dbReference type="HAMAP-Rule" id="MF_00823"/>
    </source>
</evidence>
<dbReference type="UniPathway" id="UPA00655">
    <property type="reaction ID" value="UER00711"/>
</dbReference>
<sequence>MPEGWLDFERPLAELLERLEEVTALGARDERERVQEQIARLKETLYSDLTPWQRVELARHPRRPYPLDYIDRFVTDFVELHGDRQFADDPAVVAGLGRIDGIGFAIVGQQKGRDTKEKLRRNFGMPHPEGYRKALRVMETAARFGVPILSLVDTMGAYPGVGAEERGQAEAIARNLREMAMLEVPIVVVVTGEGGSGGALAIAVGDRVLMQENAVYSVITPEGCASILWRDGAKAPEAAGVLRMTARDLEGFGVIDGIVAEPPGGAHQDCDGAARMLKEAVLAAYRQVADVPGPELVRRRVARFSAIGAFAAG</sequence>
<keyword evidence="2 10" id="KW-0444">Lipid biosynthesis</keyword>
<evidence type="ECO:0000256" key="5">
    <source>
        <dbReference type="ARBA" id="ARBA00022832"/>
    </source>
</evidence>
<dbReference type="Gene3D" id="3.90.226.10">
    <property type="entry name" value="2-enoyl-CoA Hydratase, Chain A, domain 1"/>
    <property type="match status" value="1"/>
</dbReference>
<dbReference type="InterPro" id="IPR029045">
    <property type="entry name" value="ClpP/crotonase-like_dom_sf"/>
</dbReference>
<keyword evidence="11" id="KW-0175">Coiled coil</keyword>
<dbReference type="EMBL" id="DSUT01000050">
    <property type="protein sequence ID" value="HGK27864.1"/>
    <property type="molecule type" value="Genomic_DNA"/>
</dbReference>
<dbReference type="InterPro" id="IPR001095">
    <property type="entry name" value="Acetyl_CoA_COase_a_su"/>
</dbReference>
<evidence type="ECO:0000256" key="3">
    <source>
        <dbReference type="ARBA" id="ARBA00022679"/>
    </source>
</evidence>
<dbReference type="GO" id="GO:0009317">
    <property type="term" value="C:acetyl-CoA carboxylase complex"/>
    <property type="evidence" value="ECO:0007669"/>
    <property type="project" value="InterPro"/>
</dbReference>
<dbReference type="PANTHER" id="PTHR42853:SF3">
    <property type="entry name" value="ACETYL-COENZYME A CARBOXYLASE CARBOXYL TRANSFERASE SUBUNIT ALPHA, CHLOROPLASTIC"/>
    <property type="match status" value="1"/>
</dbReference>
<evidence type="ECO:0000256" key="1">
    <source>
        <dbReference type="ARBA" id="ARBA00004956"/>
    </source>
</evidence>
<dbReference type="GO" id="GO:0006633">
    <property type="term" value="P:fatty acid biosynthetic process"/>
    <property type="evidence" value="ECO:0007669"/>
    <property type="project" value="UniProtKB-KW"/>
</dbReference>
<dbReference type="GO" id="GO:0016743">
    <property type="term" value="F:carboxyl- or carbamoyltransferase activity"/>
    <property type="evidence" value="ECO:0007669"/>
    <property type="project" value="UniProtKB-UniRule"/>
</dbReference>
<evidence type="ECO:0000256" key="7">
    <source>
        <dbReference type="ARBA" id="ARBA00023098"/>
    </source>
</evidence>
<dbReference type="EC" id="2.1.3.15" evidence="10"/>
<dbReference type="NCBIfam" id="NF041504">
    <property type="entry name" value="AccA_sub"/>
    <property type="match status" value="1"/>
</dbReference>
<proteinExistence type="inferred from homology"/>
<keyword evidence="10" id="KW-0963">Cytoplasm</keyword>
<dbReference type="PANTHER" id="PTHR42853">
    <property type="entry name" value="ACETYL-COENZYME A CARBOXYLASE CARBOXYL TRANSFERASE SUBUNIT ALPHA"/>
    <property type="match status" value="1"/>
</dbReference>